<protein>
    <submittedName>
        <fullName evidence="1">Cyclic-di-AMP receptor</fullName>
    </submittedName>
</protein>
<evidence type="ECO:0000313" key="2">
    <source>
        <dbReference type="Proteomes" id="UP000622687"/>
    </source>
</evidence>
<name>A0A934HZ44_9CLOT</name>
<reference evidence="1" key="1">
    <citation type="submission" date="2020-12" db="EMBL/GenBank/DDBJ databases">
        <title>Clostridium thailandense sp. nov., a novel acetogenic bacterium isolated from peat land soil in Thailand.</title>
        <authorList>
            <person name="Chaikitkaew S."/>
            <person name="Birkeland N.K."/>
        </authorList>
    </citation>
    <scope>NUCLEOTIDE SEQUENCE</scope>
    <source>
        <strain evidence="1">DSM 17425</strain>
    </source>
</reference>
<dbReference type="Proteomes" id="UP000622687">
    <property type="component" value="Unassembled WGS sequence"/>
</dbReference>
<dbReference type="EMBL" id="JAEEGB010000005">
    <property type="protein sequence ID" value="MBI6872156.1"/>
    <property type="molecule type" value="Genomic_DNA"/>
</dbReference>
<dbReference type="RefSeq" id="WP_211141646.1">
    <property type="nucleotide sequence ID" value="NZ_JAEEGB010000005.1"/>
</dbReference>
<dbReference type="Gene3D" id="3.30.70.120">
    <property type="match status" value="1"/>
</dbReference>
<organism evidence="1 2">
    <name type="scientific">Clostridium aciditolerans</name>
    <dbReference type="NCBI Taxonomy" id="339861"/>
    <lineage>
        <taxon>Bacteria</taxon>
        <taxon>Bacillati</taxon>
        <taxon>Bacillota</taxon>
        <taxon>Clostridia</taxon>
        <taxon>Eubacteriales</taxon>
        <taxon>Clostridiaceae</taxon>
        <taxon>Clostridium</taxon>
    </lineage>
</organism>
<comment type="caution">
    <text evidence="1">The sequence shown here is derived from an EMBL/GenBank/DDBJ whole genome shotgun (WGS) entry which is preliminary data.</text>
</comment>
<dbReference type="SUPFAM" id="SSF54913">
    <property type="entry name" value="GlnB-like"/>
    <property type="match status" value="1"/>
</dbReference>
<dbReference type="PANTHER" id="PTHR38456:SF1">
    <property type="entry name" value="CYCLIC DI-AMP RECEPTOR A"/>
    <property type="match status" value="1"/>
</dbReference>
<proteinExistence type="predicted"/>
<gene>
    <name evidence="1" type="ORF">I6U51_05465</name>
</gene>
<evidence type="ECO:0000313" key="1">
    <source>
        <dbReference type="EMBL" id="MBI6872156.1"/>
    </source>
</evidence>
<dbReference type="InterPro" id="IPR015867">
    <property type="entry name" value="N-reg_PII/ATP_PRibTrfase_C"/>
</dbReference>
<keyword evidence="1" id="KW-0675">Receptor</keyword>
<dbReference type="Pfam" id="PF06153">
    <property type="entry name" value="CdAMP_rec"/>
    <property type="match status" value="1"/>
</dbReference>
<dbReference type="PANTHER" id="PTHR38456">
    <property type="entry name" value="CYCLIC DI-AMP RECEPTOR A"/>
    <property type="match status" value="1"/>
</dbReference>
<dbReference type="InterPro" id="IPR011322">
    <property type="entry name" value="N-reg_PII-like_a/b"/>
</dbReference>
<keyword evidence="2" id="KW-1185">Reference proteome</keyword>
<sequence length="110" mass="12122">MKLIIAIVQDRDANKLMKALIKENFKMTKLASSGGFLKSGNTTLMIGVNEEYVDKVITIIGNTCKTREETVVSYSTTEATGIYMPYLSDSKVEVGGATIFTVDVEKYLKV</sequence>
<accession>A0A934HZ44</accession>
<dbReference type="InterPro" id="IPR010375">
    <property type="entry name" value="CdAMP_rec"/>
</dbReference>
<dbReference type="AlphaFoldDB" id="A0A934HZ44"/>